<name>A0A0A8YSQ2_ARUDO</name>
<organism evidence="1">
    <name type="scientific">Arundo donax</name>
    <name type="common">Giant reed</name>
    <name type="synonym">Donax arundinaceus</name>
    <dbReference type="NCBI Taxonomy" id="35708"/>
    <lineage>
        <taxon>Eukaryota</taxon>
        <taxon>Viridiplantae</taxon>
        <taxon>Streptophyta</taxon>
        <taxon>Embryophyta</taxon>
        <taxon>Tracheophyta</taxon>
        <taxon>Spermatophyta</taxon>
        <taxon>Magnoliopsida</taxon>
        <taxon>Liliopsida</taxon>
        <taxon>Poales</taxon>
        <taxon>Poaceae</taxon>
        <taxon>PACMAD clade</taxon>
        <taxon>Arundinoideae</taxon>
        <taxon>Arundineae</taxon>
        <taxon>Arundo</taxon>
    </lineage>
</organism>
<dbReference type="AlphaFoldDB" id="A0A0A8YSQ2"/>
<reference evidence="1" key="1">
    <citation type="submission" date="2014-09" db="EMBL/GenBank/DDBJ databases">
        <authorList>
            <person name="Magalhaes I.L.F."/>
            <person name="Oliveira U."/>
            <person name="Santos F.R."/>
            <person name="Vidigal T.H.D.A."/>
            <person name="Brescovit A.D."/>
            <person name="Santos A.J."/>
        </authorList>
    </citation>
    <scope>NUCLEOTIDE SEQUENCE</scope>
    <source>
        <tissue evidence="1">Shoot tissue taken approximately 20 cm above the soil surface</tissue>
    </source>
</reference>
<sequence>MELHETRNNSIRCFVAFERTTYCPRNSRMKSLVGCCRTYVSFWVRVL</sequence>
<reference evidence="1" key="2">
    <citation type="journal article" date="2015" name="Data Brief">
        <title>Shoot transcriptome of the giant reed, Arundo donax.</title>
        <authorList>
            <person name="Barrero R.A."/>
            <person name="Guerrero F.D."/>
            <person name="Moolhuijzen P."/>
            <person name="Goolsby J.A."/>
            <person name="Tidwell J."/>
            <person name="Bellgard S.E."/>
            <person name="Bellgard M.I."/>
        </authorList>
    </citation>
    <scope>NUCLEOTIDE SEQUENCE</scope>
    <source>
        <tissue evidence="1">Shoot tissue taken approximately 20 cm above the soil surface</tissue>
    </source>
</reference>
<proteinExistence type="predicted"/>
<accession>A0A0A8YSQ2</accession>
<evidence type="ECO:0000313" key="1">
    <source>
        <dbReference type="EMBL" id="JAD25552.1"/>
    </source>
</evidence>
<dbReference type="EMBL" id="GBRH01272343">
    <property type="protein sequence ID" value="JAD25552.1"/>
    <property type="molecule type" value="Transcribed_RNA"/>
</dbReference>
<protein>
    <submittedName>
        <fullName evidence="1">Uncharacterized protein</fullName>
    </submittedName>
</protein>